<dbReference type="InterPro" id="IPR001509">
    <property type="entry name" value="Epimerase_deHydtase"/>
</dbReference>
<dbReference type="SUPFAM" id="SSF55347">
    <property type="entry name" value="Glyceraldehyde-3-phosphate dehydrogenase-like, C-terminal domain"/>
    <property type="match status" value="1"/>
</dbReference>
<dbReference type="PANTHER" id="PTHR43377:SF1">
    <property type="entry name" value="BILIVERDIN REDUCTASE A"/>
    <property type="match status" value="1"/>
</dbReference>
<dbReference type="OrthoDB" id="9792935at2"/>
<feature type="domain" description="GFO/IDH/MocA-like oxidoreductase" evidence="4">
    <location>
        <begin position="159"/>
        <end position="275"/>
    </location>
</feature>
<dbReference type="Pfam" id="PF22725">
    <property type="entry name" value="GFO_IDH_MocA_C3"/>
    <property type="match status" value="1"/>
</dbReference>
<evidence type="ECO:0000259" key="4">
    <source>
        <dbReference type="Pfam" id="PF22725"/>
    </source>
</evidence>
<evidence type="ECO:0000259" key="3">
    <source>
        <dbReference type="Pfam" id="PF01408"/>
    </source>
</evidence>
<evidence type="ECO:0000256" key="1">
    <source>
        <dbReference type="SAM" id="MobiDB-lite"/>
    </source>
</evidence>
<dbReference type="InterPro" id="IPR036291">
    <property type="entry name" value="NAD(P)-bd_dom_sf"/>
</dbReference>
<dbReference type="Gene3D" id="3.40.50.720">
    <property type="entry name" value="NAD(P)-binding Rossmann-like Domain"/>
    <property type="match status" value="2"/>
</dbReference>
<dbReference type="InterPro" id="IPR055170">
    <property type="entry name" value="GFO_IDH_MocA-like_dom"/>
</dbReference>
<accession>A0A9W7TXQ2</accession>
<dbReference type="SUPFAM" id="SSF51735">
    <property type="entry name" value="NAD(P)-binding Rossmann-fold domains"/>
    <property type="match status" value="2"/>
</dbReference>
<feature type="domain" description="Gfo/Idh/MocA-like oxidoreductase N-terminal" evidence="3">
    <location>
        <begin position="31"/>
        <end position="149"/>
    </location>
</feature>
<name>A0A9W7TXQ2_9PROT</name>
<feature type="compositionally biased region" description="Low complexity" evidence="1">
    <location>
        <begin position="759"/>
        <end position="776"/>
    </location>
</feature>
<dbReference type="PANTHER" id="PTHR43377">
    <property type="entry name" value="BILIVERDIN REDUCTASE A"/>
    <property type="match status" value="1"/>
</dbReference>
<comment type="caution">
    <text evidence="5">The sequence shown here is derived from an EMBL/GenBank/DDBJ whole genome shotgun (WGS) entry which is preliminary data.</text>
</comment>
<dbReference type="InterPro" id="IPR000683">
    <property type="entry name" value="Gfo/Idh/MocA-like_OxRdtase_N"/>
</dbReference>
<gene>
    <name evidence="5" type="ORF">DS843_14895</name>
</gene>
<feature type="region of interest" description="Disordered" evidence="1">
    <location>
        <begin position="747"/>
        <end position="776"/>
    </location>
</feature>
<feature type="region of interest" description="Disordered" evidence="1">
    <location>
        <begin position="1"/>
        <end position="22"/>
    </location>
</feature>
<evidence type="ECO:0000313" key="5">
    <source>
        <dbReference type="EMBL" id="KAA0680070.1"/>
    </source>
</evidence>
<evidence type="ECO:0000259" key="2">
    <source>
        <dbReference type="Pfam" id="PF01370"/>
    </source>
</evidence>
<sequence>MRIPLTPTLSPEGRGGIKKSEDSMTNAEFPRLAIIGCGSIVSHHLLPALLRLGWRPSVLVDPSPDRLEAVQAMLGRNRAPVAVADWREAADRFDAALVAAPPMFHAPIGQSLLEAGKHVFMEKPLAVTLADAERMVRTAEERKAVLAVGLMRRYVNGIRWLKALIESGQLGRILRFEAREGFVYNWGISSPSMLRRDGAGGGVLLDTGSHTLDLLLWWFGEAAEVEYRDDSYGGLESDCRLSLTMASGATGTLELSRTRALRNTIRVFGTKGSVEAHLYENQIASDVPQILDFVHDGFSANHIPPQIFGDLFQAELKDFADAIREGREATVGGRDALSSTALIERCYADRKPLALPWVEGTVAPSSHTASPQKDGPTVVVTGAAGFIGGRLVERLCLEHGAKVRCIVRDIAQAVRLARFPVEIVRADLLDREAIGKAVAGADWVFHCAYDVRSRRQNMDGMSALIDASLAHGVKSFVHLSTFSVYEPLPDGPLSEETRDGDRAWSYVQNKLDLERMVLDAARERGLPGVVLQPSIVYGPFCKPWTNAPAEMLLSGTVVLPQESGLCNAVYIDDLVDAMIAATRSPQAVGERFVISGPDAPPWAAVFGRFQEALGVDSLRFQPAEAIRKEMKSLRRDIAMVLQDPKKIIQIIVRWRPARRVLQAGFDNLPPRLRHLVMVHYFLKKKAGRNQLWLPDAQKLALYQAKAIIDLGKARRLLGYEPRFTFEDGMALTAEYLRWAYRDVPRTAPASRPANEDRLPSSLPTPLPTETTRVGSA</sequence>
<evidence type="ECO:0000313" key="6">
    <source>
        <dbReference type="Proteomes" id="UP000480854"/>
    </source>
</evidence>
<dbReference type="Proteomes" id="UP000480854">
    <property type="component" value="Unassembled WGS sequence"/>
</dbReference>
<reference evidence="5 6" key="1">
    <citation type="submission" date="2018-07" db="EMBL/GenBank/DDBJ databases">
        <title>Genome sequence of Azospirillum sp. ATCC 49961.</title>
        <authorList>
            <person name="Sant'Anna F.H."/>
            <person name="Baldani J.I."/>
            <person name="Zilli J.E."/>
            <person name="Reis V.M."/>
            <person name="Hartmann A."/>
            <person name="Cruz L."/>
            <person name="de Souza E.M."/>
            <person name="de Oliveira Pedrosa F."/>
            <person name="Passaglia L.M.P."/>
        </authorList>
    </citation>
    <scope>NUCLEOTIDE SEQUENCE [LARGE SCALE GENOMIC DNA]</scope>
    <source>
        <strain evidence="5 6">ATCC 49961</strain>
    </source>
</reference>
<dbReference type="AlphaFoldDB" id="A0A9W7TXQ2"/>
<protein>
    <submittedName>
        <fullName evidence="5">NAD-dependent epimerase/dehydratase family protein</fullName>
    </submittedName>
</protein>
<dbReference type="Pfam" id="PF01370">
    <property type="entry name" value="Epimerase"/>
    <property type="match status" value="1"/>
</dbReference>
<feature type="domain" description="NAD-dependent epimerase/dehydratase" evidence="2">
    <location>
        <begin position="378"/>
        <end position="594"/>
    </location>
</feature>
<dbReference type="EMBL" id="QOKW01000010">
    <property type="protein sequence ID" value="KAA0680070.1"/>
    <property type="molecule type" value="Genomic_DNA"/>
</dbReference>
<dbReference type="Gene3D" id="3.30.360.10">
    <property type="entry name" value="Dihydrodipicolinate Reductase, domain 2"/>
    <property type="match status" value="1"/>
</dbReference>
<keyword evidence="6" id="KW-1185">Reference proteome</keyword>
<organism evidence="5 6">
    <name type="scientific">Roseomonas genomospecies 6</name>
    <dbReference type="NCBI Taxonomy" id="214106"/>
    <lineage>
        <taxon>Bacteria</taxon>
        <taxon>Pseudomonadati</taxon>
        <taxon>Pseudomonadota</taxon>
        <taxon>Alphaproteobacteria</taxon>
        <taxon>Acetobacterales</taxon>
        <taxon>Roseomonadaceae</taxon>
        <taxon>Roseomonas</taxon>
    </lineage>
</organism>
<proteinExistence type="predicted"/>
<dbReference type="InterPro" id="IPR051450">
    <property type="entry name" value="Gfo/Idh/MocA_Oxidoreductases"/>
</dbReference>
<dbReference type="GO" id="GO:0000166">
    <property type="term" value="F:nucleotide binding"/>
    <property type="evidence" value="ECO:0007669"/>
    <property type="project" value="InterPro"/>
</dbReference>
<dbReference type="Pfam" id="PF01408">
    <property type="entry name" value="GFO_IDH_MocA"/>
    <property type="match status" value="1"/>
</dbReference>